<dbReference type="FunFam" id="3.30.160.60:FF:002343">
    <property type="entry name" value="Zinc finger protein 33A"/>
    <property type="match status" value="2"/>
</dbReference>
<feature type="compositionally biased region" description="Polar residues" evidence="12">
    <location>
        <begin position="9"/>
        <end position="18"/>
    </location>
</feature>
<comment type="subcellular location">
    <subcellularLocation>
        <location evidence="1">Nucleus</location>
    </subcellularLocation>
</comment>
<evidence type="ECO:0000256" key="3">
    <source>
        <dbReference type="ARBA" id="ARBA00022723"/>
    </source>
</evidence>
<feature type="domain" description="C2H2-type" evidence="13">
    <location>
        <begin position="269"/>
        <end position="296"/>
    </location>
</feature>
<feature type="domain" description="C2H2-type" evidence="13">
    <location>
        <begin position="350"/>
        <end position="377"/>
    </location>
</feature>
<dbReference type="GeneTree" id="ENSGT00950000182774"/>
<evidence type="ECO:0000313" key="15">
    <source>
        <dbReference type="Proteomes" id="UP000005226"/>
    </source>
</evidence>
<dbReference type="InParanoid" id="A0A674MBF9"/>
<dbReference type="InterPro" id="IPR050331">
    <property type="entry name" value="Zinc_finger"/>
</dbReference>
<dbReference type="GO" id="GO:0010468">
    <property type="term" value="P:regulation of gene expression"/>
    <property type="evidence" value="ECO:0007669"/>
    <property type="project" value="TreeGrafter"/>
</dbReference>
<evidence type="ECO:0000256" key="12">
    <source>
        <dbReference type="SAM" id="MobiDB-lite"/>
    </source>
</evidence>
<dbReference type="AlphaFoldDB" id="A0A674MBF9"/>
<organism evidence="14 15">
    <name type="scientific">Takifugu rubripes</name>
    <name type="common">Japanese pufferfish</name>
    <name type="synonym">Fugu rubripes</name>
    <dbReference type="NCBI Taxonomy" id="31033"/>
    <lineage>
        <taxon>Eukaryota</taxon>
        <taxon>Metazoa</taxon>
        <taxon>Chordata</taxon>
        <taxon>Craniata</taxon>
        <taxon>Vertebrata</taxon>
        <taxon>Euteleostomi</taxon>
        <taxon>Actinopterygii</taxon>
        <taxon>Neopterygii</taxon>
        <taxon>Teleostei</taxon>
        <taxon>Neoteleostei</taxon>
        <taxon>Acanthomorphata</taxon>
        <taxon>Eupercaria</taxon>
        <taxon>Tetraodontiformes</taxon>
        <taxon>Tetradontoidea</taxon>
        <taxon>Tetraodontidae</taxon>
        <taxon>Takifugu</taxon>
    </lineage>
</organism>
<reference evidence="14" key="2">
    <citation type="submission" date="2025-08" db="UniProtKB">
        <authorList>
            <consortium name="Ensembl"/>
        </authorList>
    </citation>
    <scope>IDENTIFICATION</scope>
</reference>
<dbReference type="Ensembl" id="ENSTRUT00000069578.1">
    <property type="protein sequence ID" value="ENSTRUP00000058642.1"/>
    <property type="gene ID" value="ENSTRUG00000024009.2"/>
</dbReference>
<dbReference type="PROSITE" id="PS50157">
    <property type="entry name" value="ZINC_FINGER_C2H2_2"/>
    <property type="match status" value="8"/>
</dbReference>
<dbReference type="Pfam" id="PF00096">
    <property type="entry name" value="zf-C2H2"/>
    <property type="match status" value="6"/>
</dbReference>
<evidence type="ECO:0000256" key="5">
    <source>
        <dbReference type="ARBA" id="ARBA00022771"/>
    </source>
</evidence>
<dbReference type="GO" id="GO:0005634">
    <property type="term" value="C:nucleus"/>
    <property type="evidence" value="ECO:0007669"/>
    <property type="project" value="UniProtKB-SubCell"/>
</dbReference>
<keyword evidence="8" id="KW-0238">DNA-binding</keyword>
<reference evidence="14" key="3">
    <citation type="submission" date="2025-09" db="UniProtKB">
        <authorList>
            <consortium name="Ensembl"/>
        </authorList>
    </citation>
    <scope>IDENTIFICATION</scope>
</reference>
<keyword evidence="3" id="KW-0479">Metal-binding</keyword>
<keyword evidence="7" id="KW-0805">Transcription regulation</keyword>
<feature type="domain" description="C2H2-type" evidence="13">
    <location>
        <begin position="185"/>
        <end position="212"/>
    </location>
</feature>
<dbReference type="FunFam" id="3.30.160.60:FF:000875">
    <property type="entry name" value="zinc finger protein 236 isoform X7"/>
    <property type="match status" value="1"/>
</dbReference>
<dbReference type="SUPFAM" id="SSF57667">
    <property type="entry name" value="beta-beta-alpha zinc fingers"/>
    <property type="match status" value="5"/>
</dbReference>
<dbReference type="FunFam" id="3.30.160.60:FF:000478">
    <property type="entry name" value="Zinc finger protein 133"/>
    <property type="match status" value="1"/>
</dbReference>
<keyword evidence="9" id="KW-0804">Transcription</keyword>
<evidence type="ECO:0000256" key="6">
    <source>
        <dbReference type="ARBA" id="ARBA00022833"/>
    </source>
</evidence>
<keyword evidence="5 11" id="KW-0863">Zinc-finger</keyword>
<accession>A0A674MBF9</accession>
<feature type="compositionally biased region" description="Basic and acidic residues" evidence="12">
    <location>
        <begin position="72"/>
        <end position="90"/>
    </location>
</feature>
<feature type="region of interest" description="Disordered" evidence="12">
    <location>
        <begin position="52"/>
        <end position="99"/>
    </location>
</feature>
<keyword evidence="6" id="KW-0862">Zinc</keyword>
<dbReference type="Gene3D" id="3.30.160.60">
    <property type="entry name" value="Classic Zinc Finger"/>
    <property type="match status" value="8"/>
</dbReference>
<feature type="domain" description="C2H2-type" evidence="13">
    <location>
        <begin position="406"/>
        <end position="433"/>
    </location>
</feature>
<feature type="region of interest" description="Disordered" evidence="12">
    <location>
        <begin position="1"/>
        <end position="27"/>
    </location>
</feature>
<evidence type="ECO:0000256" key="9">
    <source>
        <dbReference type="ARBA" id="ARBA00023163"/>
    </source>
</evidence>
<dbReference type="PANTHER" id="PTHR16515:SF49">
    <property type="entry name" value="GASTRULA ZINC FINGER PROTEIN XLCGF49.1-LIKE-RELATED"/>
    <property type="match status" value="1"/>
</dbReference>
<reference evidence="14 15" key="1">
    <citation type="journal article" date="2011" name="Genome Biol. Evol.">
        <title>Integration of the genetic map and genome assembly of fugu facilitates insights into distinct features of genome evolution in teleosts and mammals.</title>
        <authorList>
            <person name="Kai W."/>
            <person name="Kikuchi K."/>
            <person name="Tohari S."/>
            <person name="Chew A.K."/>
            <person name="Tay A."/>
            <person name="Fujiwara A."/>
            <person name="Hosoya S."/>
            <person name="Suetake H."/>
            <person name="Naruse K."/>
            <person name="Brenner S."/>
            <person name="Suzuki Y."/>
            <person name="Venkatesh B."/>
        </authorList>
    </citation>
    <scope>NUCLEOTIDE SEQUENCE [LARGE SCALE GENOMIC DNA]</scope>
</reference>
<evidence type="ECO:0000256" key="7">
    <source>
        <dbReference type="ARBA" id="ARBA00023015"/>
    </source>
</evidence>
<evidence type="ECO:0000256" key="1">
    <source>
        <dbReference type="ARBA" id="ARBA00004123"/>
    </source>
</evidence>
<keyword evidence="10" id="KW-0539">Nucleus</keyword>
<dbReference type="InterPro" id="IPR036236">
    <property type="entry name" value="Znf_C2H2_sf"/>
</dbReference>
<evidence type="ECO:0000256" key="2">
    <source>
        <dbReference type="ARBA" id="ARBA00006991"/>
    </source>
</evidence>
<evidence type="ECO:0000256" key="4">
    <source>
        <dbReference type="ARBA" id="ARBA00022737"/>
    </source>
</evidence>
<feature type="domain" description="C2H2-type" evidence="13">
    <location>
        <begin position="241"/>
        <end position="268"/>
    </location>
</feature>
<evidence type="ECO:0000256" key="10">
    <source>
        <dbReference type="ARBA" id="ARBA00023242"/>
    </source>
</evidence>
<dbReference type="Proteomes" id="UP000005226">
    <property type="component" value="Chromosome 12"/>
</dbReference>
<comment type="similarity">
    <text evidence="2">Belongs to the krueppel C2H2-type zinc-finger protein family.</text>
</comment>
<dbReference type="PANTHER" id="PTHR16515">
    <property type="entry name" value="PR DOMAIN ZINC FINGER PROTEIN"/>
    <property type="match status" value="1"/>
</dbReference>
<keyword evidence="4" id="KW-0677">Repeat</keyword>
<feature type="domain" description="C2H2-type" evidence="13">
    <location>
        <begin position="378"/>
        <end position="405"/>
    </location>
</feature>
<dbReference type="PROSITE" id="PS00028">
    <property type="entry name" value="ZINC_FINGER_C2H2_1"/>
    <property type="match status" value="8"/>
</dbReference>
<proteinExistence type="inferred from homology"/>
<dbReference type="GO" id="GO:0008270">
    <property type="term" value="F:zinc ion binding"/>
    <property type="evidence" value="ECO:0007669"/>
    <property type="project" value="UniProtKB-KW"/>
</dbReference>
<evidence type="ECO:0000256" key="11">
    <source>
        <dbReference type="PROSITE-ProRule" id="PRU00042"/>
    </source>
</evidence>
<keyword evidence="15" id="KW-1185">Reference proteome</keyword>
<dbReference type="GO" id="GO:0003677">
    <property type="term" value="F:DNA binding"/>
    <property type="evidence" value="ECO:0007669"/>
    <property type="project" value="UniProtKB-KW"/>
</dbReference>
<feature type="domain" description="C2H2-type" evidence="13">
    <location>
        <begin position="157"/>
        <end position="184"/>
    </location>
</feature>
<dbReference type="SMART" id="SM00355">
    <property type="entry name" value="ZnF_C2H2"/>
    <property type="match status" value="8"/>
</dbReference>
<name>A0A674MBF9_TAKRU</name>
<evidence type="ECO:0000256" key="8">
    <source>
        <dbReference type="ARBA" id="ARBA00023125"/>
    </source>
</evidence>
<feature type="domain" description="C2H2-type" evidence="13">
    <location>
        <begin position="213"/>
        <end position="240"/>
    </location>
</feature>
<dbReference type="InterPro" id="IPR013087">
    <property type="entry name" value="Znf_C2H2_type"/>
</dbReference>
<evidence type="ECO:0000313" key="14">
    <source>
        <dbReference type="Ensembl" id="ENSTRUP00000058642.1"/>
    </source>
</evidence>
<sequence>GAMLLLLSPEQQDLSTTRGRGEHLALPHIKEEQDDLLTKGDEDTIGFTFCSVPVRDEEEDGDKPQPTQLQQTDHDRDRKRLNTEPGREDCGPGPAARPSGPAGCYVWEVQNTEPVQKDEEPVSDEDCSVGRAAYISSQCPTGSVQICSGPQTAVKPFSCSVCGNRFTQYKYLKNHMRLHTDGKSLSCSVCKKTFLWKTVLDAHMRIHTGEKPYSCSVCGARFTHGSNLASHLKTHSGVKPYTCGVCKMSFSRRHHLSRHAKIHTGEKPFSCYFCGKTFRERAYLTRHVSGHAAEGQTQLDLEEKLSEDLDPRQSGPAGEQVPRCQVLDSYRCTVCGRVLAQRPDVRKKPFHCSECGKRFTRNSHLKRHMRIHTGEKPFSCSFCSRKFTQKIGLDNHLTTHTGEKPHGCSLCSKRFSRSDSLKIHMKIHSRKTPFTYEESPSWYSSVVMMSLILLAWKYDVTCVCCRSQCNLQTFCWRGWSHHAQAGQLCRCPRGSRCSRFFVHSL</sequence>
<dbReference type="FunFam" id="3.30.160.60:FF:000912">
    <property type="entry name" value="Zinc finger protein 660"/>
    <property type="match status" value="1"/>
</dbReference>
<protein>
    <recommendedName>
        <fullName evidence="13">C2H2-type domain-containing protein</fullName>
    </recommendedName>
</protein>
<dbReference type="FunFam" id="3.30.160.60:FF:001064">
    <property type="entry name" value="Zinc finger protein 425"/>
    <property type="match status" value="1"/>
</dbReference>
<evidence type="ECO:0000259" key="13">
    <source>
        <dbReference type="PROSITE" id="PS50157"/>
    </source>
</evidence>
<dbReference type="FunFam" id="3.30.160.60:FF:001155">
    <property type="entry name" value="Zinc finger 30C"/>
    <property type="match status" value="1"/>
</dbReference>